<evidence type="ECO:0000313" key="1">
    <source>
        <dbReference type="EMBL" id="KDN96343.1"/>
    </source>
</evidence>
<reference evidence="1 2" key="1">
    <citation type="submission" date="2014-04" db="EMBL/GenBank/DDBJ databases">
        <title>Draft genome sequence of Hydrogenovibrio marinus MH-110, a model organism for aerobic H2 metabolism.</title>
        <authorList>
            <person name="Cha H.J."/>
            <person name="Jo B.H."/>
            <person name="Hwang B.H."/>
        </authorList>
    </citation>
    <scope>NUCLEOTIDE SEQUENCE [LARGE SCALE GENOMIC DNA]</scope>
    <source>
        <strain evidence="1 2">MH-110</strain>
    </source>
</reference>
<organism evidence="1 2">
    <name type="scientific">Hydrogenovibrio marinus</name>
    <dbReference type="NCBI Taxonomy" id="28885"/>
    <lineage>
        <taxon>Bacteria</taxon>
        <taxon>Pseudomonadati</taxon>
        <taxon>Pseudomonadota</taxon>
        <taxon>Gammaproteobacteria</taxon>
        <taxon>Thiotrichales</taxon>
        <taxon>Piscirickettsiaceae</taxon>
        <taxon>Hydrogenovibrio</taxon>
    </lineage>
</organism>
<dbReference type="Proteomes" id="UP000027341">
    <property type="component" value="Unassembled WGS sequence"/>
</dbReference>
<proteinExistence type="predicted"/>
<dbReference type="STRING" id="28885.EI16_08700"/>
<protein>
    <submittedName>
        <fullName evidence="1">Uncharacterized protein</fullName>
    </submittedName>
</protein>
<gene>
    <name evidence="1" type="ORF">EI16_08700</name>
</gene>
<sequence>MSPHQYHVEFDETSYCVTCLDGSVMQFDSMEDAIEAMREFEQKRFPETWEKIPPATRYAKQRYYQA</sequence>
<evidence type="ECO:0000313" key="2">
    <source>
        <dbReference type="Proteomes" id="UP000027341"/>
    </source>
</evidence>
<name>A0A066ZRB4_HYDMR</name>
<dbReference type="AlphaFoldDB" id="A0A066ZRB4"/>
<dbReference type="EMBL" id="JMIU01000001">
    <property type="protein sequence ID" value="KDN96343.1"/>
    <property type="molecule type" value="Genomic_DNA"/>
</dbReference>
<accession>A0A066ZRB4</accession>
<dbReference type="RefSeq" id="WP_029912308.1">
    <property type="nucleotide sequence ID" value="NZ_AP020335.1"/>
</dbReference>
<comment type="caution">
    <text evidence="1">The sequence shown here is derived from an EMBL/GenBank/DDBJ whole genome shotgun (WGS) entry which is preliminary data.</text>
</comment>
<keyword evidence="2" id="KW-1185">Reference proteome</keyword>